<comment type="caution">
    <text evidence="3">The sequence shown here is derived from an EMBL/GenBank/DDBJ whole genome shotgun (WGS) entry which is preliminary data.</text>
</comment>
<sequence length="150" mass="16999">MAPVVDLLKRQSRCPSGQYYRNGYCYSSWAWYGRWIFAAVVIAVIIIILTASSCIRSRRQRRRGVQPMYGMGWMAPPQNYNNAAPPAYGAQNQSYPMNNQPQYTGNTFNTNDGYYGHHEGIAPPKNVYTNDNRNETYAPPEGPPPGKTIR</sequence>
<protein>
    <submittedName>
        <fullName evidence="3">Chitin synthesis regulation, resistance to congo red-domain-containing protein</fullName>
    </submittedName>
</protein>
<keyword evidence="2" id="KW-0472">Membrane</keyword>
<evidence type="ECO:0000313" key="3">
    <source>
        <dbReference type="EMBL" id="ORY65946.1"/>
    </source>
</evidence>
<gene>
    <name evidence="3" type="ORF">BCR38DRAFT_339010</name>
</gene>
<dbReference type="Pfam" id="PF12273">
    <property type="entry name" value="RCR"/>
    <property type="match status" value="1"/>
</dbReference>
<feature type="compositionally biased region" description="Pro residues" evidence="1">
    <location>
        <begin position="140"/>
        <end position="150"/>
    </location>
</feature>
<evidence type="ECO:0000256" key="2">
    <source>
        <dbReference type="SAM" id="Phobius"/>
    </source>
</evidence>
<proteinExistence type="predicted"/>
<dbReference type="InParanoid" id="A0A1Y2E3S1"/>
<dbReference type="GO" id="GO:0016192">
    <property type="term" value="P:vesicle-mediated transport"/>
    <property type="evidence" value="ECO:0007669"/>
    <property type="project" value="TreeGrafter"/>
</dbReference>
<dbReference type="AlphaFoldDB" id="A0A1Y2E3S1"/>
<keyword evidence="2" id="KW-1133">Transmembrane helix</keyword>
<evidence type="ECO:0000313" key="4">
    <source>
        <dbReference type="Proteomes" id="UP000193689"/>
    </source>
</evidence>
<keyword evidence="2" id="KW-0812">Transmembrane</keyword>
<dbReference type="OrthoDB" id="3556830at2759"/>
<dbReference type="InterPro" id="IPR020999">
    <property type="entry name" value="Chitin_synth_reg_RCR"/>
</dbReference>
<dbReference type="Proteomes" id="UP000193689">
    <property type="component" value="Unassembled WGS sequence"/>
</dbReference>
<dbReference type="PANTHER" id="PTHR28187:SF1">
    <property type="entry name" value="PROTEIN RCR1-RELATED"/>
    <property type="match status" value="1"/>
</dbReference>
<feature type="transmembrane region" description="Helical" evidence="2">
    <location>
        <begin position="35"/>
        <end position="55"/>
    </location>
</feature>
<organism evidence="3 4">
    <name type="scientific">Pseudomassariella vexata</name>
    <dbReference type="NCBI Taxonomy" id="1141098"/>
    <lineage>
        <taxon>Eukaryota</taxon>
        <taxon>Fungi</taxon>
        <taxon>Dikarya</taxon>
        <taxon>Ascomycota</taxon>
        <taxon>Pezizomycotina</taxon>
        <taxon>Sordariomycetes</taxon>
        <taxon>Xylariomycetidae</taxon>
        <taxon>Amphisphaeriales</taxon>
        <taxon>Pseudomassariaceae</taxon>
        <taxon>Pseudomassariella</taxon>
    </lineage>
</organism>
<accession>A0A1Y2E3S1</accession>
<feature type="region of interest" description="Disordered" evidence="1">
    <location>
        <begin position="120"/>
        <end position="150"/>
    </location>
</feature>
<reference evidence="3 4" key="1">
    <citation type="submission" date="2016-07" db="EMBL/GenBank/DDBJ databases">
        <title>Pervasive Adenine N6-methylation of Active Genes in Fungi.</title>
        <authorList>
            <consortium name="DOE Joint Genome Institute"/>
            <person name="Mondo S.J."/>
            <person name="Dannebaum R.O."/>
            <person name="Kuo R.C."/>
            <person name="Labutti K."/>
            <person name="Haridas S."/>
            <person name="Kuo A."/>
            <person name="Salamov A."/>
            <person name="Ahrendt S.R."/>
            <person name="Lipzen A."/>
            <person name="Sullivan W."/>
            <person name="Andreopoulos W.B."/>
            <person name="Clum A."/>
            <person name="Lindquist E."/>
            <person name="Daum C."/>
            <person name="Ramamoorthy G.K."/>
            <person name="Gryganskyi A."/>
            <person name="Culley D."/>
            <person name="Magnuson J.K."/>
            <person name="James T.Y."/>
            <person name="O'Malley M.A."/>
            <person name="Stajich J.E."/>
            <person name="Spatafora J.W."/>
            <person name="Visel A."/>
            <person name="Grigoriev I.V."/>
        </authorList>
    </citation>
    <scope>NUCLEOTIDE SEQUENCE [LARGE SCALE GENOMIC DNA]</scope>
    <source>
        <strain evidence="3 4">CBS 129021</strain>
    </source>
</reference>
<keyword evidence="4" id="KW-1185">Reference proteome</keyword>
<dbReference type="RefSeq" id="XP_040716910.1">
    <property type="nucleotide sequence ID" value="XM_040855669.1"/>
</dbReference>
<name>A0A1Y2E3S1_9PEZI</name>
<dbReference type="EMBL" id="MCFJ01000005">
    <property type="protein sequence ID" value="ORY65946.1"/>
    <property type="molecule type" value="Genomic_DNA"/>
</dbReference>
<evidence type="ECO:0000256" key="1">
    <source>
        <dbReference type="SAM" id="MobiDB-lite"/>
    </source>
</evidence>
<dbReference type="GeneID" id="63771881"/>
<dbReference type="PANTHER" id="PTHR28187">
    <property type="entry name" value="PROTEIN RCR1-RELATED"/>
    <property type="match status" value="1"/>
</dbReference>